<dbReference type="InterPro" id="IPR052174">
    <property type="entry name" value="Flavoredoxin"/>
</dbReference>
<feature type="domain" description="Flavin reductase like" evidence="4">
    <location>
        <begin position="3"/>
        <end position="139"/>
    </location>
</feature>
<evidence type="ECO:0000259" key="4">
    <source>
        <dbReference type="Pfam" id="PF01613"/>
    </source>
</evidence>
<dbReference type="InterPro" id="IPR012349">
    <property type="entry name" value="Split_barrel_FMN-bd"/>
</dbReference>
<keyword evidence="6" id="KW-1185">Reference proteome</keyword>
<comment type="cofactor">
    <cofactor evidence="1">
        <name>FMN</name>
        <dbReference type="ChEBI" id="CHEBI:58210"/>
    </cofactor>
</comment>
<dbReference type="GO" id="GO:0016646">
    <property type="term" value="F:oxidoreductase activity, acting on the CH-NH group of donors, NAD or NADP as acceptor"/>
    <property type="evidence" value="ECO:0007669"/>
    <property type="project" value="UniProtKB-ARBA"/>
</dbReference>
<sequence>MLGLGRTGQTFENLRENPECVLNYASEDLWPRVERLAPLTAADPVPPEKAGVFRTERDKFGAAGLTPVASELVSAPRVAECPIQVECRVVSTRVAEENIVGVVEAQVLRVHVHPELAAADGRHVVVDAWRPLFYAFRRYLGRGAEFARSFRSTG</sequence>
<organism evidence="5 6">
    <name type="scientific">Streptoalloteichus hindustanus</name>
    <dbReference type="NCBI Taxonomy" id="2017"/>
    <lineage>
        <taxon>Bacteria</taxon>
        <taxon>Bacillati</taxon>
        <taxon>Actinomycetota</taxon>
        <taxon>Actinomycetes</taxon>
        <taxon>Pseudonocardiales</taxon>
        <taxon>Pseudonocardiaceae</taxon>
        <taxon>Streptoalloteichus</taxon>
    </lineage>
</organism>
<dbReference type="SUPFAM" id="SSF50475">
    <property type="entry name" value="FMN-binding split barrel"/>
    <property type="match status" value="1"/>
</dbReference>
<accession>A0A1M4Z8F7</accession>
<dbReference type="EMBL" id="FQVN01000002">
    <property type="protein sequence ID" value="SHF14353.1"/>
    <property type="molecule type" value="Genomic_DNA"/>
</dbReference>
<proteinExistence type="inferred from homology"/>
<gene>
    <name evidence="5" type="ORF">SAMN05444320_102643</name>
</gene>
<dbReference type="Proteomes" id="UP000184501">
    <property type="component" value="Unassembled WGS sequence"/>
</dbReference>
<protein>
    <submittedName>
        <fullName evidence="5">NADH-FMN oxidoreductase RutF, flavin reductase (DIM6/NTAB) family</fullName>
    </submittedName>
</protein>
<evidence type="ECO:0000313" key="5">
    <source>
        <dbReference type="EMBL" id="SHF14353.1"/>
    </source>
</evidence>
<evidence type="ECO:0000313" key="6">
    <source>
        <dbReference type="Proteomes" id="UP000184501"/>
    </source>
</evidence>
<name>A0A1M4Z8F7_STRHI</name>
<dbReference type="GO" id="GO:0010181">
    <property type="term" value="F:FMN binding"/>
    <property type="evidence" value="ECO:0007669"/>
    <property type="project" value="InterPro"/>
</dbReference>
<evidence type="ECO:0000256" key="1">
    <source>
        <dbReference type="ARBA" id="ARBA00001917"/>
    </source>
</evidence>
<keyword evidence="2" id="KW-0285">Flavoprotein</keyword>
<dbReference type="AlphaFoldDB" id="A0A1M4Z8F7"/>
<dbReference type="RefSeq" id="WP_234995607.1">
    <property type="nucleotide sequence ID" value="NZ_FQVN01000002.1"/>
</dbReference>
<evidence type="ECO:0000256" key="3">
    <source>
        <dbReference type="ARBA" id="ARBA00038054"/>
    </source>
</evidence>
<dbReference type="Gene3D" id="2.30.110.10">
    <property type="entry name" value="Electron Transport, Fmn-binding Protein, Chain A"/>
    <property type="match status" value="1"/>
</dbReference>
<reference evidence="5 6" key="1">
    <citation type="submission" date="2016-11" db="EMBL/GenBank/DDBJ databases">
        <authorList>
            <person name="Jaros S."/>
            <person name="Januszkiewicz K."/>
            <person name="Wedrychowicz H."/>
        </authorList>
    </citation>
    <scope>NUCLEOTIDE SEQUENCE [LARGE SCALE GENOMIC DNA]</scope>
    <source>
        <strain evidence="5 6">DSM 44523</strain>
    </source>
</reference>
<dbReference type="PANTHER" id="PTHR43567:SF1">
    <property type="entry name" value="FLAVOREDOXIN"/>
    <property type="match status" value="1"/>
</dbReference>
<dbReference type="PANTHER" id="PTHR43567">
    <property type="entry name" value="FLAVOREDOXIN-RELATED-RELATED"/>
    <property type="match status" value="1"/>
</dbReference>
<dbReference type="InterPro" id="IPR002563">
    <property type="entry name" value="Flavin_Rdtase-like_dom"/>
</dbReference>
<dbReference type="Pfam" id="PF01613">
    <property type="entry name" value="Flavin_Reduct"/>
    <property type="match status" value="1"/>
</dbReference>
<dbReference type="STRING" id="2017.SAMN05444320_102643"/>
<evidence type="ECO:0000256" key="2">
    <source>
        <dbReference type="ARBA" id="ARBA00022630"/>
    </source>
</evidence>
<comment type="similarity">
    <text evidence="3">Belongs to the flavoredoxin family.</text>
</comment>